<dbReference type="SUPFAM" id="SSF46955">
    <property type="entry name" value="Putative DNA-binding domain"/>
    <property type="match status" value="1"/>
</dbReference>
<comment type="caution">
    <text evidence="2">The sequence shown here is derived from an EMBL/GenBank/DDBJ whole genome shotgun (WGS) entry which is preliminary data.</text>
</comment>
<organism evidence="2 3">
    <name type="scientific">Streptomyces cylindrosporus</name>
    <dbReference type="NCBI Taxonomy" id="2927583"/>
    <lineage>
        <taxon>Bacteria</taxon>
        <taxon>Bacillati</taxon>
        <taxon>Actinomycetota</taxon>
        <taxon>Actinomycetes</taxon>
        <taxon>Kitasatosporales</taxon>
        <taxon>Streptomycetaceae</taxon>
        <taxon>Streptomyces</taxon>
    </lineage>
</organism>
<evidence type="ECO:0000256" key="1">
    <source>
        <dbReference type="SAM" id="MobiDB-lite"/>
    </source>
</evidence>
<dbReference type="InterPro" id="IPR009061">
    <property type="entry name" value="DNA-bd_dom_put_sf"/>
</dbReference>
<reference evidence="2" key="1">
    <citation type="submission" date="2022-03" db="EMBL/GenBank/DDBJ databases">
        <title>Streptomyces 7R015 and 7R016 isolated from Barleria lupulina in Thailand.</title>
        <authorList>
            <person name="Kanchanasin P."/>
            <person name="Phongsopitanun W."/>
            <person name="Tanasupawat S."/>
        </authorList>
    </citation>
    <scope>NUCLEOTIDE SEQUENCE</scope>
    <source>
        <strain evidence="2">7R015</strain>
    </source>
</reference>
<protein>
    <recommendedName>
        <fullName evidence="4">Helix-turn-helix domain-containing protein</fullName>
    </recommendedName>
</protein>
<proteinExistence type="predicted"/>
<dbReference type="Proteomes" id="UP001165269">
    <property type="component" value="Unassembled WGS sequence"/>
</dbReference>
<evidence type="ECO:0000313" key="2">
    <source>
        <dbReference type="EMBL" id="MCI3272132.1"/>
    </source>
</evidence>
<feature type="region of interest" description="Disordered" evidence="1">
    <location>
        <begin position="115"/>
        <end position="172"/>
    </location>
</feature>
<evidence type="ECO:0008006" key="4">
    <source>
        <dbReference type="Google" id="ProtNLM"/>
    </source>
</evidence>
<keyword evidence="3" id="KW-1185">Reference proteome</keyword>
<dbReference type="RefSeq" id="WP_242765301.1">
    <property type="nucleotide sequence ID" value="NZ_JALDAY010000004.1"/>
</dbReference>
<dbReference type="EMBL" id="JALDAY010000004">
    <property type="protein sequence ID" value="MCI3272132.1"/>
    <property type="molecule type" value="Genomic_DNA"/>
</dbReference>
<accession>A0ABS9Y4I5</accession>
<feature type="region of interest" description="Disordered" evidence="1">
    <location>
        <begin position="203"/>
        <end position="224"/>
    </location>
</feature>
<sequence length="224" mass="24027">MSNLNQVGTWVRRGSLAAGIAFTATAEYELARRLGAKPPIAVMLPLALDCYVIAALRWFRAFDIFLSLTLMGAAQVAAHALEAGVLKVSLNLVTVVSLLVPISLWRTHALARQTPRAATRPATVPPVQPPSSGLPEKTSGGAEVTLDRMTEQDATETPELPPGTGQDVEGAPRLLTSRDVADRFGVDPSTVRSWVASGTLEVHEKTPRGHNLFHPDKLPQEARS</sequence>
<dbReference type="Gene3D" id="1.10.1660.10">
    <property type="match status" value="1"/>
</dbReference>
<gene>
    <name evidence="2" type="ORF">MQP27_13520</name>
</gene>
<evidence type="ECO:0000313" key="3">
    <source>
        <dbReference type="Proteomes" id="UP001165269"/>
    </source>
</evidence>
<name>A0ABS9Y4I5_9ACTN</name>